<protein>
    <submittedName>
        <fullName evidence="2">Uncharacterized protein</fullName>
    </submittedName>
</protein>
<sequence>MRIPLAILMMLGQPALAASPIAEVLCEPSPRMAHRMTSRFGASLASTGLRNPEEVVELWLDDRGDWTMIIAYASGTSCIVAMGEGWSDLSPRDPA</sequence>
<keyword evidence="3" id="KW-1185">Reference proteome</keyword>
<name>A0A327Y501_9RHOB</name>
<keyword evidence="1" id="KW-0732">Signal</keyword>
<proteinExistence type="predicted"/>
<dbReference type="EMBL" id="QLMG01000027">
    <property type="protein sequence ID" value="RAK14875.1"/>
    <property type="molecule type" value="Genomic_DNA"/>
</dbReference>
<dbReference type="RefSeq" id="WP_009503560.1">
    <property type="nucleotide sequence ID" value="NZ_LIGK01000038.1"/>
</dbReference>
<organism evidence="2 3">
    <name type="scientific">Salipiger aestuarii</name>
    <dbReference type="NCBI Taxonomy" id="568098"/>
    <lineage>
        <taxon>Bacteria</taxon>
        <taxon>Pseudomonadati</taxon>
        <taxon>Pseudomonadota</taxon>
        <taxon>Alphaproteobacteria</taxon>
        <taxon>Rhodobacterales</taxon>
        <taxon>Roseobacteraceae</taxon>
        <taxon>Salipiger</taxon>
    </lineage>
</organism>
<comment type="caution">
    <text evidence="2">The sequence shown here is derived from an EMBL/GenBank/DDBJ whole genome shotgun (WGS) entry which is preliminary data.</text>
</comment>
<accession>A0A327Y501</accession>
<feature type="chain" id="PRO_5016348481" evidence="1">
    <location>
        <begin position="18"/>
        <end position="95"/>
    </location>
</feature>
<evidence type="ECO:0000256" key="1">
    <source>
        <dbReference type="SAM" id="SignalP"/>
    </source>
</evidence>
<feature type="signal peptide" evidence="1">
    <location>
        <begin position="1"/>
        <end position="17"/>
    </location>
</feature>
<dbReference type="AlphaFoldDB" id="A0A327Y501"/>
<evidence type="ECO:0000313" key="3">
    <source>
        <dbReference type="Proteomes" id="UP000249165"/>
    </source>
</evidence>
<dbReference type="Proteomes" id="UP000249165">
    <property type="component" value="Unassembled WGS sequence"/>
</dbReference>
<evidence type="ECO:0000313" key="2">
    <source>
        <dbReference type="EMBL" id="RAK14875.1"/>
    </source>
</evidence>
<reference evidence="2 3" key="1">
    <citation type="submission" date="2018-06" db="EMBL/GenBank/DDBJ databases">
        <title>Genomic Encyclopedia of Archaeal and Bacterial Type Strains, Phase II (KMG-II): from individual species to whole genera.</title>
        <authorList>
            <person name="Goeker M."/>
        </authorList>
    </citation>
    <scope>NUCLEOTIDE SEQUENCE [LARGE SCALE GENOMIC DNA]</scope>
    <source>
        <strain evidence="2 3">DSM 22011</strain>
    </source>
</reference>
<gene>
    <name evidence="2" type="ORF">ATI53_10276</name>
</gene>